<protein>
    <recommendedName>
        <fullName evidence="1">Glycoside hydrolase family 13 N-terminal domain-containing protein</fullName>
    </recommendedName>
</protein>
<gene>
    <name evidence="2" type="ORF">PN838_01700</name>
</gene>
<dbReference type="InterPro" id="IPR004193">
    <property type="entry name" value="Glyco_hydro_13_N"/>
</dbReference>
<proteinExistence type="predicted"/>
<comment type="caution">
    <text evidence="2">The sequence shown here is derived from an EMBL/GenBank/DDBJ whole genome shotgun (WGS) entry which is preliminary data.</text>
</comment>
<evidence type="ECO:0000313" key="3">
    <source>
        <dbReference type="Proteomes" id="UP001528411"/>
    </source>
</evidence>
<dbReference type="Proteomes" id="UP001528411">
    <property type="component" value="Unassembled WGS sequence"/>
</dbReference>
<dbReference type="InterPro" id="IPR014756">
    <property type="entry name" value="Ig_E-set"/>
</dbReference>
<organism evidence="2 3">
    <name type="scientific">Psychrosphaera algicola</name>
    <dbReference type="NCBI Taxonomy" id="3023714"/>
    <lineage>
        <taxon>Bacteria</taxon>
        <taxon>Pseudomonadati</taxon>
        <taxon>Pseudomonadota</taxon>
        <taxon>Gammaproteobacteria</taxon>
        <taxon>Alteromonadales</taxon>
        <taxon>Pseudoalteromonadaceae</taxon>
        <taxon>Psychrosphaera</taxon>
    </lineage>
</organism>
<name>A0ABT5F8C5_9GAMM</name>
<dbReference type="InterPro" id="IPR013783">
    <property type="entry name" value="Ig-like_fold"/>
</dbReference>
<dbReference type="Gene3D" id="2.60.40.10">
    <property type="entry name" value="Immunoglobulins"/>
    <property type="match status" value="1"/>
</dbReference>
<evidence type="ECO:0000259" key="1">
    <source>
        <dbReference type="Pfam" id="PF02922"/>
    </source>
</evidence>
<keyword evidence="3" id="KW-1185">Reference proteome</keyword>
<dbReference type="RefSeq" id="WP_272179578.1">
    <property type="nucleotide sequence ID" value="NZ_JAQOMS010000002.1"/>
</dbReference>
<dbReference type="Pfam" id="PF02922">
    <property type="entry name" value="CBM_48"/>
    <property type="match status" value="1"/>
</dbReference>
<evidence type="ECO:0000313" key="2">
    <source>
        <dbReference type="EMBL" id="MDC2887790.1"/>
    </source>
</evidence>
<feature type="domain" description="Glycoside hydrolase family 13 N-terminal" evidence="1">
    <location>
        <begin position="16"/>
        <end position="79"/>
    </location>
</feature>
<accession>A0ABT5F8C5</accession>
<dbReference type="EMBL" id="JAQOMS010000002">
    <property type="protein sequence ID" value="MDC2887790.1"/>
    <property type="molecule type" value="Genomic_DNA"/>
</dbReference>
<sequence>MAQTKQFSPQTGSPCPLGVSWQAEKLNIAVFASDATQLFIHFFLPDTEEEVAVVELAHRTGKVFHAEFLGVNSDWLYAVQAIQKTRIRASKLMTNCLSTHIQRG</sequence>
<reference evidence="2 3" key="1">
    <citation type="submission" date="2023-01" db="EMBL/GenBank/DDBJ databases">
        <title>Psychrosphaera sp. nov., isolated from marine algae.</title>
        <authorList>
            <person name="Bayburt H."/>
            <person name="Choi B.J."/>
            <person name="Kim J.M."/>
            <person name="Choi D.G."/>
            <person name="Jeon C.O."/>
        </authorList>
    </citation>
    <scope>NUCLEOTIDE SEQUENCE [LARGE SCALE GENOMIC DNA]</scope>
    <source>
        <strain evidence="2 3">G1-22</strain>
    </source>
</reference>
<dbReference type="SUPFAM" id="SSF81296">
    <property type="entry name" value="E set domains"/>
    <property type="match status" value="1"/>
</dbReference>